<comment type="caution">
    <text evidence="4">The sequence shown here is derived from an EMBL/GenBank/DDBJ whole genome shotgun (WGS) entry which is preliminary data.</text>
</comment>
<dbReference type="CDD" id="cd00293">
    <property type="entry name" value="USP-like"/>
    <property type="match status" value="1"/>
</dbReference>
<evidence type="ECO:0000256" key="1">
    <source>
        <dbReference type="ARBA" id="ARBA00008791"/>
    </source>
</evidence>
<name>A0A848G983_9RHOO</name>
<reference evidence="4 5" key="1">
    <citation type="submission" date="2020-04" db="EMBL/GenBank/DDBJ databases">
        <title>Zoogloea sp. G-4-1-14 isolated from soil.</title>
        <authorList>
            <person name="Dahal R.H."/>
        </authorList>
    </citation>
    <scope>NUCLEOTIDE SEQUENCE [LARGE SCALE GENOMIC DNA]</scope>
    <source>
        <strain evidence="4 5">G-4-1-14</strain>
    </source>
</reference>
<dbReference type="PANTHER" id="PTHR39966:SF1">
    <property type="entry name" value="HEMERYTHRIN-LIKE DOMAIN-CONTAINING PROTEIN"/>
    <property type="match status" value="1"/>
</dbReference>
<dbReference type="RefSeq" id="WP_169148268.1">
    <property type="nucleotide sequence ID" value="NZ_JABBGA010000034.1"/>
</dbReference>
<dbReference type="InterPro" id="IPR006016">
    <property type="entry name" value="UspA"/>
</dbReference>
<feature type="domain" description="Hemerythrin-like" evidence="3">
    <location>
        <begin position="161"/>
        <end position="295"/>
    </location>
</feature>
<dbReference type="Pfam" id="PF01814">
    <property type="entry name" value="Hemerythrin"/>
    <property type="match status" value="1"/>
</dbReference>
<sequence length="338" mass="37104">MYSHILVPTDGTALSVHTVTKAVEFARTVGARITFFYADPDASASLTDDAALLKLIAPDTYRDDYSGRAREILSKAAVSAGAAGIECETVSRTSTRPHAAILAATDELGCDLIFMSSHGPRSFGGVMLGSETLKVLVGAKVPVLVSSVEKNDPAPAMNMVTSIMKDEHRSIAVVAYGLRTFARGLQENRPVDFDLLKSMLGYLRAFPSKLHHPKEEAYLFKKVQERTAELDPLITELQRQHREGDAALHALVEAIETLGTATPDERIAFVTRLESFAGEQLKHIGMEENRIMPAASRCLLPEDWATIARAFGENGDLRFAEETRESFRRLFSRIANLQ</sequence>
<dbReference type="Gene3D" id="1.20.120.520">
    <property type="entry name" value="nmb1532 protein domain like"/>
    <property type="match status" value="1"/>
</dbReference>
<dbReference type="SUPFAM" id="SSF52402">
    <property type="entry name" value="Adenine nucleotide alpha hydrolases-like"/>
    <property type="match status" value="1"/>
</dbReference>
<proteinExistence type="inferred from homology"/>
<dbReference type="InterPro" id="IPR014729">
    <property type="entry name" value="Rossmann-like_a/b/a_fold"/>
</dbReference>
<evidence type="ECO:0000259" key="2">
    <source>
        <dbReference type="Pfam" id="PF00582"/>
    </source>
</evidence>
<dbReference type="EMBL" id="JABBGA010000034">
    <property type="protein sequence ID" value="NML28747.1"/>
    <property type="molecule type" value="Genomic_DNA"/>
</dbReference>
<organism evidence="4 5">
    <name type="scientific">Zoogloea dura</name>
    <dbReference type="NCBI Taxonomy" id="2728840"/>
    <lineage>
        <taxon>Bacteria</taxon>
        <taxon>Pseudomonadati</taxon>
        <taxon>Pseudomonadota</taxon>
        <taxon>Betaproteobacteria</taxon>
        <taxon>Rhodocyclales</taxon>
        <taxon>Zoogloeaceae</taxon>
        <taxon>Zoogloea</taxon>
    </lineage>
</organism>
<dbReference type="Proteomes" id="UP000580043">
    <property type="component" value="Unassembled WGS sequence"/>
</dbReference>
<evidence type="ECO:0000259" key="3">
    <source>
        <dbReference type="Pfam" id="PF01814"/>
    </source>
</evidence>
<gene>
    <name evidence="4" type="ORF">HHL15_23620</name>
</gene>
<dbReference type="InterPro" id="IPR006015">
    <property type="entry name" value="Universal_stress_UspA"/>
</dbReference>
<keyword evidence="5" id="KW-1185">Reference proteome</keyword>
<evidence type="ECO:0000313" key="5">
    <source>
        <dbReference type="Proteomes" id="UP000580043"/>
    </source>
</evidence>
<dbReference type="Pfam" id="PF00582">
    <property type="entry name" value="Usp"/>
    <property type="match status" value="1"/>
</dbReference>
<dbReference type="PANTHER" id="PTHR39966">
    <property type="entry name" value="BLL2471 PROTEIN-RELATED"/>
    <property type="match status" value="1"/>
</dbReference>
<dbReference type="InterPro" id="IPR012312">
    <property type="entry name" value="Hemerythrin-like"/>
</dbReference>
<evidence type="ECO:0000313" key="4">
    <source>
        <dbReference type="EMBL" id="NML28747.1"/>
    </source>
</evidence>
<dbReference type="PRINTS" id="PR01438">
    <property type="entry name" value="UNVRSLSTRESS"/>
</dbReference>
<comment type="similarity">
    <text evidence="1">Belongs to the universal stress protein A family.</text>
</comment>
<dbReference type="GO" id="GO:0005886">
    <property type="term" value="C:plasma membrane"/>
    <property type="evidence" value="ECO:0007669"/>
    <property type="project" value="TreeGrafter"/>
</dbReference>
<dbReference type="AlphaFoldDB" id="A0A848G983"/>
<accession>A0A848G983</accession>
<dbReference type="CDD" id="cd12108">
    <property type="entry name" value="Hr-like"/>
    <property type="match status" value="1"/>
</dbReference>
<protein>
    <submittedName>
        <fullName evidence="4">Universal stress protein</fullName>
    </submittedName>
</protein>
<dbReference type="Gene3D" id="3.40.50.620">
    <property type="entry name" value="HUPs"/>
    <property type="match status" value="1"/>
</dbReference>
<feature type="domain" description="UspA" evidence="2">
    <location>
        <begin position="1"/>
        <end position="145"/>
    </location>
</feature>